<feature type="region of interest" description="Disordered" evidence="1">
    <location>
        <begin position="382"/>
        <end position="454"/>
    </location>
</feature>
<feature type="compositionally biased region" description="Basic residues" evidence="1">
    <location>
        <begin position="31"/>
        <end position="40"/>
    </location>
</feature>
<feature type="compositionally biased region" description="Basic and acidic residues" evidence="1">
    <location>
        <begin position="682"/>
        <end position="691"/>
    </location>
</feature>
<feature type="region of interest" description="Disordered" evidence="1">
    <location>
        <begin position="152"/>
        <end position="367"/>
    </location>
</feature>
<feature type="compositionally biased region" description="Low complexity" evidence="1">
    <location>
        <begin position="555"/>
        <end position="570"/>
    </location>
</feature>
<dbReference type="InterPro" id="IPR044822">
    <property type="entry name" value="Myb_DNA-bind_4"/>
</dbReference>
<dbReference type="PROSITE" id="PS50090">
    <property type="entry name" value="MYB_LIKE"/>
    <property type="match status" value="1"/>
</dbReference>
<feature type="compositionally biased region" description="Polar residues" evidence="1">
    <location>
        <begin position="298"/>
        <end position="309"/>
    </location>
</feature>
<keyword evidence="4" id="KW-1185">Reference proteome</keyword>
<gene>
    <name evidence="3" type="ORF">H4219_005626</name>
</gene>
<dbReference type="PANTHER" id="PTHR47595:SF1">
    <property type="entry name" value="MYB_SANT-LIKE DNA-BINDING DOMAIN-CONTAINING PROTEIN"/>
    <property type="match status" value="1"/>
</dbReference>
<feature type="compositionally biased region" description="Polar residues" evidence="1">
    <location>
        <begin position="156"/>
        <end position="174"/>
    </location>
</feature>
<feature type="region of interest" description="Disordered" evidence="1">
    <location>
        <begin position="541"/>
        <end position="610"/>
    </location>
</feature>
<evidence type="ECO:0000313" key="3">
    <source>
        <dbReference type="EMBL" id="KAJ1912386.1"/>
    </source>
</evidence>
<reference evidence="3" key="1">
    <citation type="submission" date="2022-07" db="EMBL/GenBank/DDBJ databases">
        <title>Phylogenomic reconstructions and comparative analyses of Kickxellomycotina fungi.</title>
        <authorList>
            <person name="Reynolds N.K."/>
            <person name="Stajich J.E."/>
            <person name="Barry K."/>
            <person name="Grigoriev I.V."/>
            <person name="Crous P."/>
            <person name="Smith M.E."/>
        </authorList>
    </citation>
    <scope>NUCLEOTIDE SEQUENCE</scope>
    <source>
        <strain evidence="3">NBRC 100468</strain>
    </source>
</reference>
<feature type="region of interest" description="Disordered" evidence="1">
    <location>
        <begin position="1"/>
        <end position="40"/>
    </location>
</feature>
<feature type="compositionally biased region" description="Low complexity" evidence="1">
    <location>
        <begin position="719"/>
        <end position="734"/>
    </location>
</feature>
<dbReference type="OrthoDB" id="691673at2759"/>
<feature type="compositionally biased region" description="Basic and acidic residues" evidence="1">
    <location>
        <begin position="541"/>
        <end position="552"/>
    </location>
</feature>
<dbReference type="CDD" id="cd12203">
    <property type="entry name" value="GT1"/>
    <property type="match status" value="1"/>
</dbReference>
<feature type="compositionally biased region" description="Polar residues" evidence="1">
    <location>
        <begin position="229"/>
        <end position="244"/>
    </location>
</feature>
<dbReference type="InterPro" id="IPR001005">
    <property type="entry name" value="SANT/Myb"/>
</dbReference>
<feature type="compositionally biased region" description="Basic residues" evidence="1">
    <location>
        <begin position="435"/>
        <end position="453"/>
    </location>
</feature>
<dbReference type="Gene3D" id="1.10.10.60">
    <property type="entry name" value="Homeodomain-like"/>
    <property type="match status" value="1"/>
</dbReference>
<dbReference type="Proteomes" id="UP001150538">
    <property type="component" value="Unassembled WGS sequence"/>
</dbReference>
<organism evidence="3 4">
    <name type="scientific">Mycoemilia scoparia</name>
    <dbReference type="NCBI Taxonomy" id="417184"/>
    <lineage>
        <taxon>Eukaryota</taxon>
        <taxon>Fungi</taxon>
        <taxon>Fungi incertae sedis</taxon>
        <taxon>Zoopagomycota</taxon>
        <taxon>Kickxellomycotina</taxon>
        <taxon>Kickxellomycetes</taxon>
        <taxon>Kickxellales</taxon>
        <taxon>Kickxellaceae</taxon>
        <taxon>Mycoemilia</taxon>
    </lineage>
</organism>
<comment type="caution">
    <text evidence="3">The sequence shown here is derived from an EMBL/GenBank/DDBJ whole genome shotgun (WGS) entry which is preliminary data.</text>
</comment>
<dbReference type="Pfam" id="PF13837">
    <property type="entry name" value="Myb_DNA-bind_4"/>
    <property type="match status" value="1"/>
</dbReference>
<feature type="compositionally biased region" description="Pro residues" evidence="1">
    <location>
        <begin position="261"/>
        <end position="275"/>
    </location>
</feature>
<feature type="compositionally biased region" description="Polar residues" evidence="1">
    <location>
        <begin position="577"/>
        <end position="590"/>
    </location>
</feature>
<evidence type="ECO:0000259" key="2">
    <source>
        <dbReference type="PROSITE" id="PS50090"/>
    </source>
</evidence>
<protein>
    <recommendedName>
        <fullName evidence="2">Myb-like domain-containing protein</fullName>
    </recommendedName>
</protein>
<dbReference type="PANTHER" id="PTHR47595">
    <property type="entry name" value="HEAT SHOCK 70 KDA PROTEIN 14"/>
    <property type="match status" value="1"/>
</dbReference>
<evidence type="ECO:0000313" key="4">
    <source>
        <dbReference type="Proteomes" id="UP001150538"/>
    </source>
</evidence>
<feature type="compositionally biased region" description="Polar residues" evidence="1">
    <location>
        <begin position="1"/>
        <end position="11"/>
    </location>
</feature>
<evidence type="ECO:0000256" key="1">
    <source>
        <dbReference type="SAM" id="MobiDB-lite"/>
    </source>
</evidence>
<accession>A0A9W8DPQ6</accession>
<sequence>MNSSSGSTPNRASRRLSVGRNGTTWGPGHIPHPHHSHPHHRAMLAGEGVAPVVNSTHWSSDETILLIRAWGELREEFAEIKRNHSVWNKVVDKLISRGFFRTVDQCRNRWKFLESKYKAAKKDIRQTGKKPIWEFFNEMLSAKNEEYPQVCDEPNFRSTESPHPTSQPSAGGSSSHHKRPLSLVDDFHGGPKFGLNGAAGEAGGGPYGSPSRISSPGHSHTPIPPSQPVNPNSIQLPSFRSTFVNDGPGPHLSPPHSYQKPQPPPSSGNSIPPPSGHQGSNPGGGELSAQGGHHYNRHTSPPAVNSITPEMTRARYDHHNHHHSRERDGEHRYAKRHRVGEYDQEYTESRPPATYDRPNGTSSPSYYMAPTPRSNHGHFYNEHVGGQSLHDRSPLVNEPNVPTGNGSVKGPPPHSHHNSSVPRPGIDTGVDNRGYHHHYHHHHSMSRDHHHSHKTADLETLLQVYLEDPKSEPLSKPQLLAFLSKMSRIREDRESMRARERLEYERQRNIEEQRYHEFQVQLMSMVSRHLAPGILDADYRVGSHSDSQEKPKLNGHSNGPSASSTSSSARHSPKLPKNNSNNRSLEISASDNHRNERSVSNSPHSHTQRKAIEERHANDRYYRQGDRLSSLASAAAATTTTVTNGNENNPTRSHTHEGSGYNHGPNSIPNSPSSRPVTVDAVDYRDEKESSRLLALSTSSYSNSSSQKPRNNHGDENSGKSSSPSPLVSAKQSP</sequence>
<proteinExistence type="predicted"/>
<dbReference type="AlphaFoldDB" id="A0A9W8DPQ6"/>
<feature type="compositionally biased region" description="Low complexity" evidence="1">
    <location>
        <begin position="697"/>
        <end position="706"/>
    </location>
</feature>
<feature type="region of interest" description="Disordered" evidence="1">
    <location>
        <begin position="639"/>
        <end position="734"/>
    </location>
</feature>
<feature type="domain" description="Myb-like" evidence="2">
    <location>
        <begin position="50"/>
        <end position="114"/>
    </location>
</feature>
<dbReference type="EMBL" id="JANBPU010000350">
    <property type="protein sequence ID" value="KAJ1912386.1"/>
    <property type="molecule type" value="Genomic_DNA"/>
</dbReference>
<feature type="compositionally biased region" description="Low complexity" evidence="1">
    <location>
        <begin position="665"/>
        <end position="676"/>
    </location>
</feature>
<name>A0A9W8DPQ6_9FUNG</name>